<dbReference type="InterPro" id="IPR025110">
    <property type="entry name" value="AMP-bd_C"/>
</dbReference>
<evidence type="ECO:0000259" key="3">
    <source>
        <dbReference type="Pfam" id="PF00501"/>
    </source>
</evidence>
<dbReference type="SUPFAM" id="SSF56801">
    <property type="entry name" value="Acetyl-CoA synthetase-like"/>
    <property type="match status" value="1"/>
</dbReference>
<protein>
    <submittedName>
        <fullName evidence="5">ATP-dependent acyl-CoA ligase</fullName>
    </submittedName>
</protein>
<dbReference type="RefSeq" id="WP_128198298.1">
    <property type="nucleotide sequence ID" value="NZ_SACT01000003.1"/>
</dbReference>
<dbReference type="InterPro" id="IPR000873">
    <property type="entry name" value="AMP-dep_synth/lig_dom"/>
</dbReference>
<keyword evidence="2 5" id="KW-0436">Ligase</keyword>
<gene>
    <name evidence="5" type="ORF">ENE75_10645</name>
</gene>
<dbReference type="Proteomes" id="UP000288178">
    <property type="component" value="Unassembled WGS sequence"/>
</dbReference>
<reference evidence="5 6" key="1">
    <citation type="submission" date="2019-01" db="EMBL/GenBank/DDBJ databases">
        <authorList>
            <person name="Chen W.-M."/>
        </authorList>
    </citation>
    <scope>NUCLEOTIDE SEQUENCE [LARGE SCALE GENOMIC DNA]</scope>
    <source>
        <strain evidence="5 6">ICH-3</strain>
    </source>
</reference>
<dbReference type="InterPro" id="IPR042099">
    <property type="entry name" value="ANL_N_sf"/>
</dbReference>
<evidence type="ECO:0000259" key="4">
    <source>
        <dbReference type="Pfam" id="PF13193"/>
    </source>
</evidence>
<comment type="caution">
    <text evidence="5">The sequence shown here is derived from an EMBL/GenBank/DDBJ whole genome shotgun (WGS) entry which is preliminary data.</text>
</comment>
<proteinExistence type="inferred from homology"/>
<dbReference type="InterPro" id="IPR045851">
    <property type="entry name" value="AMP-bd_C_sf"/>
</dbReference>
<feature type="domain" description="AMP-dependent synthetase/ligase" evidence="3">
    <location>
        <begin position="25"/>
        <end position="384"/>
    </location>
</feature>
<accession>A0A3S2VWU9</accession>
<evidence type="ECO:0000313" key="5">
    <source>
        <dbReference type="EMBL" id="RVT51296.1"/>
    </source>
</evidence>
<dbReference type="OrthoDB" id="9766486at2"/>
<dbReference type="Pfam" id="PF13193">
    <property type="entry name" value="AMP-binding_C"/>
    <property type="match status" value="1"/>
</dbReference>
<dbReference type="PANTHER" id="PTHR43201:SF5">
    <property type="entry name" value="MEDIUM-CHAIN ACYL-COA LIGASE ACSF2, MITOCHONDRIAL"/>
    <property type="match status" value="1"/>
</dbReference>
<comment type="similarity">
    <text evidence="1">Belongs to the ATP-dependent AMP-binding enzyme family.</text>
</comment>
<evidence type="ECO:0000256" key="1">
    <source>
        <dbReference type="ARBA" id="ARBA00006432"/>
    </source>
</evidence>
<sequence>MPAPTALRPARLHPFTGHDIPWLLRAQAHRRGDHPFLVFAGFHGAAEIWTYSRFHAAVGRLAHGLVHQLGVRLGDHVLLHMDNCIEFLLTWHALARIGAVAVTTNTRSAGGELTYFATHSEAVLVVTQPSYESALREAAPAARAFIVTATDCGASPEVPRRSDAVPFEALVASEVPELPERTPDPLLPLSVQYTSGTTARPKGVVWTHANGLWGARTNAVVCSVRPDDIGHAFLPLFHTNALCYSHLSTLWAGATLVLQPRFSASRYWACQVEHRCTWGIHIPFSLKALLGQPVPKGHVLTRWGLGAIDPAVVLQVFGIPSVGWFGMTETVGLPIASYPALPGREMAMGLAAPGYEVEVRRDDGSEAPFGESGRLWVRGVPGLSLFLEYLHAPEATAAAFDADGWFDTGDLVTAFEDGHIRFDGREKDMLRIGAENVGAAEIERAVMSAGGIVEVAVVGRPDPMLDEVPVAYVIPMGPVEGLVERVTEACARQLADFKRPREVVVVAELPRVTLGKVDKKSLRAQLAAREASHG</sequence>
<organism evidence="5 6">
    <name type="scientific">Rubrivivax albus</name>
    <dbReference type="NCBI Taxonomy" id="2499835"/>
    <lineage>
        <taxon>Bacteria</taxon>
        <taxon>Pseudomonadati</taxon>
        <taxon>Pseudomonadota</taxon>
        <taxon>Betaproteobacteria</taxon>
        <taxon>Burkholderiales</taxon>
        <taxon>Sphaerotilaceae</taxon>
        <taxon>Rubrivivax</taxon>
    </lineage>
</organism>
<dbReference type="Gene3D" id="3.30.300.30">
    <property type="match status" value="1"/>
</dbReference>
<dbReference type="GO" id="GO:0031956">
    <property type="term" value="F:medium-chain fatty acid-CoA ligase activity"/>
    <property type="evidence" value="ECO:0007669"/>
    <property type="project" value="TreeGrafter"/>
</dbReference>
<dbReference type="GO" id="GO:0006631">
    <property type="term" value="P:fatty acid metabolic process"/>
    <property type="evidence" value="ECO:0007669"/>
    <property type="project" value="TreeGrafter"/>
</dbReference>
<keyword evidence="6" id="KW-1185">Reference proteome</keyword>
<evidence type="ECO:0000313" key="6">
    <source>
        <dbReference type="Proteomes" id="UP000288178"/>
    </source>
</evidence>
<dbReference type="EMBL" id="SACT01000003">
    <property type="protein sequence ID" value="RVT51296.1"/>
    <property type="molecule type" value="Genomic_DNA"/>
</dbReference>
<evidence type="ECO:0000256" key="2">
    <source>
        <dbReference type="ARBA" id="ARBA00022598"/>
    </source>
</evidence>
<name>A0A3S2VWU9_9BURK</name>
<dbReference type="AlphaFoldDB" id="A0A3S2VWU9"/>
<dbReference type="Pfam" id="PF00501">
    <property type="entry name" value="AMP-binding"/>
    <property type="match status" value="1"/>
</dbReference>
<dbReference type="PANTHER" id="PTHR43201">
    <property type="entry name" value="ACYL-COA SYNTHETASE"/>
    <property type="match status" value="1"/>
</dbReference>
<feature type="domain" description="AMP-binding enzyme C-terminal" evidence="4">
    <location>
        <begin position="441"/>
        <end position="516"/>
    </location>
</feature>
<dbReference type="Gene3D" id="3.40.50.12780">
    <property type="entry name" value="N-terminal domain of ligase-like"/>
    <property type="match status" value="1"/>
</dbReference>